<evidence type="ECO:0000259" key="1">
    <source>
        <dbReference type="Pfam" id="PF13682"/>
    </source>
</evidence>
<protein>
    <recommendedName>
        <fullName evidence="1">Chemoreceptor zinc-binding domain-containing protein</fullName>
    </recommendedName>
</protein>
<gene>
    <name evidence="2" type="ORF">EFA69_05970</name>
</gene>
<dbReference type="RefSeq" id="WP_123132181.1">
    <property type="nucleotide sequence ID" value="NZ_RJJE01000003.1"/>
</dbReference>
<dbReference type="OrthoDB" id="882529at2"/>
<dbReference type="InterPro" id="IPR025991">
    <property type="entry name" value="Chemoreceptor_zinc-bind_dom"/>
</dbReference>
<dbReference type="EMBL" id="RJJE01000003">
    <property type="protein sequence ID" value="RNI32044.1"/>
    <property type="molecule type" value="Genomic_DNA"/>
</dbReference>
<accession>A0A3M9N2M7</accession>
<dbReference type="Pfam" id="PF13682">
    <property type="entry name" value="CZB"/>
    <property type="match status" value="1"/>
</dbReference>
<comment type="caution">
    <text evidence="2">The sequence shown here is derived from an EMBL/GenBank/DDBJ whole genome shotgun (WGS) entry which is preliminary data.</text>
</comment>
<evidence type="ECO:0000313" key="2">
    <source>
        <dbReference type="EMBL" id="RNI32044.1"/>
    </source>
</evidence>
<feature type="domain" description="Chemoreceptor zinc-binding" evidence="1">
    <location>
        <begin position="25"/>
        <end position="89"/>
    </location>
</feature>
<sequence>MNLKEEKIYTDSIQKLDFEQARIKHVLFKSKLRALLFGANINAEPVTSTTDCSLGKWIYDVAMPKIGHMPEVKELEKVHNDMHVIARRLWQQYQAGNQEAALKGLDQVDETAEKLLYLLDVIERKTIL</sequence>
<organism evidence="2 3">
    <name type="scientific">Rufibacter immobilis</name>
    <dbReference type="NCBI Taxonomy" id="1348778"/>
    <lineage>
        <taxon>Bacteria</taxon>
        <taxon>Pseudomonadati</taxon>
        <taxon>Bacteroidota</taxon>
        <taxon>Cytophagia</taxon>
        <taxon>Cytophagales</taxon>
        <taxon>Hymenobacteraceae</taxon>
        <taxon>Rufibacter</taxon>
    </lineage>
</organism>
<reference evidence="2 3" key="1">
    <citation type="submission" date="2018-11" db="EMBL/GenBank/DDBJ databases">
        <title>Rufibacter latericius sp. nov., isolated from water in Baiyang Lake.</title>
        <authorList>
            <person name="Yang Y."/>
        </authorList>
    </citation>
    <scope>NUCLEOTIDE SEQUENCE [LARGE SCALE GENOMIC DNA]</scope>
    <source>
        <strain evidence="2 3">MCC P1</strain>
    </source>
</reference>
<name>A0A3M9N2M7_9BACT</name>
<dbReference type="Proteomes" id="UP000271010">
    <property type="component" value="Unassembled WGS sequence"/>
</dbReference>
<proteinExistence type="predicted"/>
<dbReference type="Gene3D" id="1.20.120.30">
    <property type="entry name" value="Aspartate receptor, ligand-binding domain"/>
    <property type="match status" value="1"/>
</dbReference>
<keyword evidence="3" id="KW-1185">Reference proteome</keyword>
<dbReference type="AlphaFoldDB" id="A0A3M9N2M7"/>
<evidence type="ECO:0000313" key="3">
    <source>
        <dbReference type="Proteomes" id="UP000271010"/>
    </source>
</evidence>